<evidence type="ECO:0000313" key="2">
    <source>
        <dbReference type="EMBL" id="KAK0715426.1"/>
    </source>
</evidence>
<protein>
    <submittedName>
        <fullName evidence="2">Uncharacterized protein</fullName>
    </submittedName>
</protein>
<proteinExistence type="predicted"/>
<evidence type="ECO:0000256" key="1">
    <source>
        <dbReference type="SAM" id="MobiDB-lite"/>
    </source>
</evidence>
<keyword evidence="3" id="KW-1185">Reference proteome</keyword>
<comment type="caution">
    <text evidence="2">The sequence shown here is derived from an EMBL/GenBank/DDBJ whole genome shotgun (WGS) entry which is preliminary data.</text>
</comment>
<feature type="region of interest" description="Disordered" evidence="1">
    <location>
        <begin position="16"/>
        <end position="40"/>
    </location>
</feature>
<organism evidence="2 3">
    <name type="scientific">Lasiosphaeris hirsuta</name>
    <dbReference type="NCBI Taxonomy" id="260670"/>
    <lineage>
        <taxon>Eukaryota</taxon>
        <taxon>Fungi</taxon>
        <taxon>Dikarya</taxon>
        <taxon>Ascomycota</taxon>
        <taxon>Pezizomycotina</taxon>
        <taxon>Sordariomycetes</taxon>
        <taxon>Sordariomycetidae</taxon>
        <taxon>Sordariales</taxon>
        <taxon>Lasiosphaeriaceae</taxon>
        <taxon>Lasiosphaeris</taxon>
    </lineage>
</organism>
<accession>A0AA40AGJ4</accession>
<name>A0AA40AGJ4_9PEZI</name>
<dbReference type="AlphaFoldDB" id="A0AA40AGJ4"/>
<dbReference type="EMBL" id="JAUKUA010000004">
    <property type="protein sequence ID" value="KAK0715426.1"/>
    <property type="molecule type" value="Genomic_DNA"/>
</dbReference>
<evidence type="ECO:0000313" key="3">
    <source>
        <dbReference type="Proteomes" id="UP001172102"/>
    </source>
</evidence>
<gene>
    <name evidence="2" type="ORF">B0H67DRAFT_683653</name>
</gene>
<sequence length="159" mass="17477">MITDLSLASALKRAIHSPRHTLSSPRERQPPSYLLTAPRSARRSRPMAGLFTAAICEGMATLNDADAAYFRQGPCFLGGSIPPTSDNQLKVYRDQSFTNTVYHEASTQHISVSPGSADYGQAGTVSADERRGLRAPTLQEPLPSDRRFVPRLEIDARHR</sequence>
<reference evidence="2" key="1">
    <citation type="submission" date="2023-06" db="EMBL/GenBank/DDBJ databases">
        <title>Genome-scale phylogeny and comparative genomics of the fungal order Sordariales.</title>
        <authorList>
            <consortium name="Lawrence Berkeley National Laboratory"/>
            <person name="Hensen N."/>
            <person name="Bonometti L."/>
            <person name="Westerberg I."/>
            <person name="Brannstrom I.O."/>
            <person name="Guillou S."/>
            <person name="Cros-Aarteil S."/>
            <person name="Calhoun S."/>
            <person name="Haridas S."/>
            <person name="Kuo A."/>
            <person name="Mondo S."/>
            <person name="Pangilinan J."/>
            <person name="Riley R."/>
            <person name="Labutti K."/>
            <person name="Andreopoulos B."/>
            <person name="Lipzen A."/>
            <person name="Chen C."/>
            <person name="Yanf M."/>
            <person name="Daum C."/>
            <person name="Ng V."/>
            <person name="Clum A."/>
            <person name="Steindorff A."/>
            <person name="Ohm R."/>
            <person name="Martin F."/>
            <person name="Silar P."/>
            <person name="Natvig D."/>
            <person name="Lalanne C."/>
            <person name="Gautier V."/>
            <person name="Ament-Velasquez S.L."/>
            <person name="Kruys A."/>
            <person name="Hutchinson M.I."/>
            <person name="Powell A.J."/>
            <person name="Barry K."/>
            <person name="Miller A.N."/>
            <person name="Grigoriev I.V."/>
            <person name="Debuchy R."/>
            <person name="Gladieux P."/>
            <person name="Thoren M.H."/>
            <person name="Johannesson H."/>
        </authorList>
    </citation>
    <scope>NUCLEOTIDE SEQUENCE</scope>
    <source>
        <strain evidence="2">SMH4607-1</strain>
    </source>
</reference>
<dbReference type="Proteomes" id="UP001172102">
    <property type="component" value="Unassembled WGS sequence"/>
</dbReference>
<feature type="region of interest" description="Disordered" evidence="1">
    <location>
        <begin position="112"/>
        <end position="146"/>
    </location>
</feature>